<evidence type="ECO:0000259" key="1">
    <source>
        <dbReference type="Pfam" id="PF13480"/>
    </source>
</evidence>
<organism evidence="2 3">
    <name type="scientific">Ulvibacterium marinum</name>
    <dbReference type="NCBI Taxonomy" id="2419782"/>
    <lineage>
        <taxon>Bacteria</taxon>
        <taxon>Pseudomonadati</taxon>
        <taxon>Bacteroidota</taxon>
        <taxon>Flavobacteriia</taxon>
        <taxon>Flavobacteriales</taxon>
        <taxon>Flavobacteriaceae</taxon>
        <taxon>Ulvibacterium</taxon>
    </lineage>
</organism>
<dbReference type="GO" id="GO:0016740">
    <property type="term" value="F:transferase activity"/>
    <property type="evidence" value="ECO:0007669"/>
    <property type="project" value="UniProtKB-KW"/>
</dbReference>
<dbReference type="EMBL" id="RBCJ01000006">
    <property type="protein sequence ID" value="RKN76930.1"/>
    <property type="molecule type" value="Genomic_DNA"/>
</dbReference>
<sequence>MDFLKLKNNFTFDFFVKGIVYDCYWNIYNVSNDQDFFNDKKMEVELYKNIVVNNIPTYLEARPKDSYDLFRIQHQDGFLADLRKYPSLQKYMGVQFGSKSRSKMRGYLRRLETCFDIRYKMYYGEITEKEFGFLFRKLKEMIGRRFSQRGDVHQSLKHWEYLKNNTLDMILKKSASLFVIFDKNKPIDICLNYHHQNVFRNYIRSYDIDYSKFRLGYIDIWKQLDWCFENNHTIFDLSLGDLAYKRTWCNTVYKFEHHVIYKKQNIGEKIKALTILRLLQLRWFLGRTNLLKPYYGIKSLLKGSAKEEKRIDQETIFDLKDISNIELDRASLSEVDIDDDEYAFIRKHAYNFQYLNFENSKNINVHRMNDIDGNYVISGLKKTQKLVFKAPHHTNNIS</sequence>
<dbReference type="InterPro" id="IPR038740">
    <property type="entry name" value="BioF2-like_GNAT_dom"/>
</dbReference>
<name>A0A3B0BVI6_9FLAO</name>
<dbReference type="Pfam" id="PF13480">
    <property type="entry name" value="Acetyltransf_6"/>
    <property type="match status" value="1"/>
</dbReference>
<feature type="domain" description="BioF2-like acetyltransferase" evidence="1">
    <location>
        <begin position="98"/>
        <end position="246"/>
    </location>
</feature>
<accession>A0A3B0BVI6</accession>
<comment type="caution">
    <text evidence="2">The sequence shown here is derived from an EMBL/GenBank/DDBJ whole genome shotgun (WGS) entry which is preliminary data.</text>
</comment>
<dbReference type="InterPro" id="IPR016181">
    <property type="entry name" value="Acyl_CoA_acyltransferase"/>
</dbReference>
<keyword evidence="3" id="KW-1185">Reference proteome</keyword>
<dbReference type="OrthoDB" id="1422531at2"/>
<proteinExistence type="predicted"/>
<protein>
    <submittedName>
        <fullName evidence="2">GNAT family N-acetyltransferase</fullName>
    </submittedName>
</protein>
<evidence type="ECO:0000313" key="2">
    <source>
        <dbReference type="EMBL" id="RKN76930.1"/>
    </source>
</evidence>
<keyword evidence="2" id="KW-0808">Transferase</keyword>
<dbReference type="SUPFAM" id="SSF55729">
    <property type="entry name" value="Acyl-CoA N-acyltransferases (Nat)"/>
    <property type="match status" value="1"/>
</dbReference>
<dbReference type="RefSeq" id="WP_120714276.1">
    <property type="nucleotide sequence ID" value="NZ_RBCJ01000006.1"/>
</dbReference>
<reference evidence="2 3" key="1">
    <citation type="submission" date="2018-10" db="EMBL/GenBank/DDBJ databases">
        <title>Ulvibacterium marinum gen. nov., sp. nov., a novel marine bacterium of the family Flavobacteriaceae, isolated from a culture of the green alga Ulva prolifera.</title>
        <authorList>
            <person name="Zhang Z."/>
        </authorList>
    </citation>
    <scope>NUCLEOTIDE SEQUENCE [LARGE SCALE GENOMIC DNA]</scope>
    <source>
        <strain evidence="2 3">CCMM003</strain>
    </source>
</reference>
<gene>
    <name evidence="2" type="ORF">D7Z94_24445</name>
</gene>
<evidence type="ECO:0000313" key="3">
    <source>
        <dbReference type="Proteomes" id="UP000276603"/>
    </source>
</evidence>
<dbReference type="AlphaFoldDB" id="A0A3B0BVI6"/>
<dbReference type="Proteomes" id="UP000276603">
    <property type="component" value="Unassembled WGS sequence"/>
</dbReference>